<evidence type="ECO:0000313" key="3">
    <source>
        <dbReference type="Proteomes" id="UP000002630"/>
    </source>
</evidence>
<dbReference type="InterPro" id="IPR036770">
    <property type="entry name" value="Ankyrin_rpt-contain_sf"/>
</dbReference>
<dbReference type="EMBL" id="FN649728">
    <property type="protein sequence ID" value="CBJ29584.1"/>
    <property type="molecule type" value="Genomic_DNA"/>
</dbReference>
<reference evidence="2 3" key="1">
    <citation type="journal article" date="2010" name="Nature">
        <title>The Ectocarpus genome and the independent evolution of multicellularity in brown algae.</title>
        <authorList>
            <person name="Cock J.M."/>
            <person name="Sterck L."/>
            <person name="Rouze P."/>
            <person name="Scornet D."/>
            <person name="Allen A.E."/>
            <person name="Amoutzias G."/>
            <person name="Anthouard V."/>
            <person name="Artiguenave F."/>
            <person name="Aury J.M."/>
            <person name="Badger J.H."/>
            <person name="Beszteri B."/>
            <person name="Billiau K."/>
            <person name="Bonnet E."/>
            <person name="Bothwell J.H."/>
            <person name="Bowler C."/>
            <person name="Boyen C."/>
            <person name="Brownlee C."/>
            <person name="Carrano C.J."/>
            <person name="Charrier B."/>
            <person name="Cho G.Y."/>
            <person name="Coelho S.M."/>
            <person name="Collen J."/>
            <person name="Corre E."/>
            <person name="Da Silva C."/>
            <person name="Delage L."/>
            <person name="Delaroque N."/>
            <person name="Dittami S.M."/>
            <person name="Doulbeau S."/>
            <person name="Elias M."/>
            <person name="Farnham G."/>
            <person name="Gachon C.M."/>
            <person name="Gschloessl B."/>
            <person name="Heesch S."/>
            <person name="Jabbari K."/>
            <person name="Jubin C."/>
            <person name="Kawai H."/>
            <person name="Kimura K."/>
            <person name="Kloareg B."/>
            <person name="Kupper F.C."/>
            <person name="Lang D."/>
            <person name="Le Bail A."/>
            <person name="Leblanc C."/>
            <person name="Lerouge P."/>
            <person name="Lohr M."/>
            <person name="Lopez P.J."/>
            <person name="Martens C."/>
            <person name="Maumus F."/>
            <person name="Michel G."/>
            <person name="Miranda-Saavedra D."/>
            <person name="Morales J."/>
            <person name="Moreau H."/>
            <person name="Motomura T."/>
            <person name="Nagasato C."/>
            <person name="Napoli C.A."/>
            <person name="Nelson D.R."/>
            <person name="Nyvall-Collen P."/>
            <person name="Peters A.F."/>
            <person name="Pommier C."/>
            <person name="Potin P."/>
            <person name="Poulain J."/>
            <person name="Quesneville H."/>
            <person name="Read B."/>
            <person name="Rensing S.A."/>
            <person name="Ritter A."/>
            <person name="Rousvoal S."/>
            <person name="Samanta M."/>
            <person name="Samson G."/>
            <person name="Schroeder D.C."/>
            <person name="Segurens B."/>
            <person name="Strittmatter M."/>
            <person name="Tonon T."/>
            <person name="Tregear J.W."/>
            <person name="Valentin K."/>
            <person name="von Dassow P."/>
            <person name="Yamagishi T."/>
            <person name="Van de Peer Y."/>
            <person name="Wincker P."/>
        </authorList>
    </citation>
    <scope>NUCLEOTIDE SEQUENCE [LARGE SCALE GENOMIC DNA]</scope>
    <source>
        <strain evidence="3">Ec32 / CCAP1310/4</strain>
    </source>
</reference>
<feature type="compositionally biased region" description="Basic and acidic residues" evidence="1">
    <location>
        <begin position="22"/>
        <end position="35"/>
    </location>
</feature>
<evidence type="ECO:0000256" key="1">
    <source>
        <dbReference type="SAM" id="MobiDB-lite"/>
    </source>
</evidence>
<dbReference type="InParanoid" id="D7FL47"/>
<name>D7FL47_ECTSI</name>
<accession>D7FL47</accession>
<gene>
    <name evidence="2" type="ORF">Esi_0153_0061</name>
</gene>
<proteinExistence type="predicted"/>
<feature type="region of interest" description="Disordered" evidence="1">
    <location>
        <begin position="1"/>
        <end position="39"/>
    </location>
</feature>
<organism evidence="2 3">
    <name type="scientific">Ectocarpus siliculosus</name>
    <name type="common">Brown alga</name>
    <name type="synonym">Conferva siliculosa</name>
    <dbReference type="NCBI Taxonomy" id="2880"/>
    <lineage>
        <taxon>Eukaryota</taxon>
        <taxon>Sar</taxon>
        <taxon>Stramenopiles</taxon>
        <taxon>Ochrophyta</taxon>
        <taxon>PX clade</taxon>
        <taxon>Phaeophyceae</taxon>
        <taxon>Ectocarpales</taxon>
        <taxon>Ectocarpaceae</taxon>
        <taxon>Ectocarpus</taxon>
    </lineage>
</organism>
<dbReference type="PANTHER" id="PTHR24121:SF23">
    <property type="entry name" value="NO MECHANORECEPTOR POTENTIAL C, ISOFORM H"/>
    <property type="match status" value="1"/>
</dbReference>
<dbReference type="SUPFAM" id="SSF48403">
    <property type="entry name" value="Ankyrin repeat"/>
    <property type="match status" value="1"/>
</dbReference>
<dbReference type="PANTHER" id="PTHR24121">
    <property type="entry name" value="NO MECHANORECEPTOR POTENTIAL C, ISOFORM D-RELATED"/>
    <property type="match status" value="1"/>
</dbReference>
<dbReference type="AlphaFoldDB" id="D7FL47"/>
<sequence length="390" mass="42827">MTSRAVNGQVPEAEDGASPYVEEMKHDHRSSHQAEDDAISSRDVLTKKILEAINIDDFDRVQALLANASEMDKECVLLRPYGESGTGLRGGTTPLLHAATRSQPETFKELVRASPRDKIVEMLKAKDQLGHTVLMVAVASKSVGTFEAVSKAVKDDFDDSEQRRLIEAQDKHGRTLFTAAVQGGSSKMFEATLDHALGILFHDEIVPLLTAKDRPGPTVLMAAASSESTDTFEAIFKASEGYFHKGQLVDMLKAKDHDGHTIFTAAVSSERVDTFETVFQTAKKGLHQEQLWQLIESIDNKGGTLLSAAVQSGRDAMFEATLDYALESVGHHELCVLIEHKNKDGQTLLFSAPFELSRKLWLKSLESGHFGFFESVARVVPPGHRSQVLN</sequence>
<protein>
    <submittedName>
        <fullName evidence="2">Uncharacterized protein</fullName>
    </submittedName>
</protein>
<dbReference type="EMBL" id="FN648087">
    <property type="protein sequence ID" value="CBJ29584.1"/>
    <property type="molecule type" value="Genomic_DNA"/>
</dbReference>
<dbReference type="Gene3D" id="1.25.40.20">
    <property type="entry name" value="Ankyrin repeat-containing domain"/>
    <property type="match status" value="2"/>
</dbReference>
<evidence type="ECO:0000313" key="2">
    <source>
        <dbReference type="EMBL" id="CBJ29584.1"/>
    </source>
</evidence>
<keyword evidence="3" id="KW-1185">Reference proteome</keyword>
<dbReference type="Proteomes" id="UP000002630">
    <property type="component" value="Linkage Group LG03"/>
</dbReference>